<dbReference type="Proteomes" id="UP000669179">
    <property type="component" value="Unassembled WGS sequence"/>
</dbReference>
<dbReference type="RefSeq" id="WP_208262717.1">
    <property type="nucleotide sequence ID" value="NZ_JAGEOJ010000027.1"/>
</dbReference>
<name>A0A939TCF1_9ACTN</name>
<comment type="caution">
    <text evidence="1">The sequence shown here is derived from an EMBL/GenBank/DDBJ whole genome shotgun (WGS) entry which is preliminary data.</text>
</comment>
<accession>A0A939TCF1</accession>
<organism evidence="1 2">
    <name type="scientific">Actinomadura barringtoniae</name>
    <dbReference type="NCBI Taxonomy" id="1427535"/>
    <lineage>
        <taxon>Bacteria</taxon>
        <taxon>Bacillati</taxon>
        <taxon>Actinomycetota</taxon>
        <taxon>Actinomycetes</taxon>
        <taxon>Streptosporangiales</taxon>
        <taxon>Thermomonosporaceae</taxon>
        <taxon>Actinomadura</taxon>
    </lineage>
</organism>
<reference evidence="1" key="1">
    <citation type="submission" date="2021-03" db="EMBL/GenBank/DDBJ databases">
        <authorList>
            <person name="Kanchanasin P."/>
            <person name="Saeng-In P."/>
            <person name="Phongsopitanun W."/>
            <person name="Yuki M."/>
            <person name="Kudo T."/>
            <person name="Ohkuma M."/>
            <person name="Tanasupawat S."/>
        </authorList>
    </citation>
    <scope>NUCLEOTIDE SEQUENCE</scope>
    <source>
        <strain evidence="1">GKU 128</strain>
    </source>
</reference>
<gene>
    <name evidence="1" type="ORF">J4573_45990</name>
</gene>
<proteinExistence type="predicted"/>
<evidence type="ECO:0000313" key="1">
    <source>
        <dbReference type="EMBL" id="MBO2454507.1"/>
    </source>
</evidence>
<protein>
    <submittedName>
        <fullName evidence="1">Uncharacterized protein</fullName>
    </submittedName>
</protein>
<evidence type="ECO:0000313" key="2">
    <source>
        <dbReference type="Proteomes" id="UP000669179"/>
    </source>
</evidence>
<dbReference type="EMBL" id="JAGEOJ010000027">
    <property type="protein sequence ID" value="MBO2454507.1"/>
    <property type="molecule type" value="Genomic_DNA"/>
</dbReference>
<keyword evidence="2" id="KW-1185">Reference proteome</keyword>
<dbReference type="AlphaFoldDB" id="A0A939TCF1"/>
<sequence>MSKLAGLSPLSVLLDGATAWPGGAEPQPVGTSYGDVARLRDLCQVQRFQNEQGRSVFIEDMNLNAPATAHVGAVKRGDLGPFPWRRPV</sequence>